<keyword evidence="1" id="KW-0812">Transmembrane</keyword>
<name>A0A6J4D0S3_KLEVA</name>
<dbReference type="RefSeq" id="WP_227666823.1">
    <property type="nucleotide sequence ID" value="NZ_LC545850.1"/>
</dbReference>
<keyword evidence="1" id="KW-0472">Membrane</keyword>
<accession>A0A6J4D0S3</accession>
<proteinExistence type="predicted"/>
<sequence>MQQESVDSKKVLRPDGSFMEWFLTPNVQFGLLAILTVLGLFLPFTMLLSILILPPLMVAFTDRKFRPPLRMPKDCEMFDDTLTTETQAEYRLGPIRIPHKVRERKKAKGILYVGYERGRLFGRELWLNMTDLLRHMVFFWYHRVG</sequence>
<geneLocation type="plasmid" evidence="2">
    <name>pKv-MW05_OXA</name>
</geneLocation>
<protein>
    <recommendedName>
        <fullName evidence="3">Conjugal transfer protein</fullName>
    </recommendedName>
</protein>
<keyword evidence="2" id="KW-0614">Plasmid</keyword>
<evidence type="ECO:0000313" key="2">
    <source>
        <dbReference type="EMBL" id="BCD83453.1"/>
    </source>
</evidence>
<dbReference type="EMBL" id="LC545850">
    <property type="protein sequence ID" value="BCD83453.1"/>
    <property type="molecule type" value="Genomic_DNA"/>
</dbReference>
<organism evidence="2">
    <name type="scientific">Klebsiella variicola</name>
    <dbReference type="NCBI Taxonomy" id="244366"/>
    <lineage>
        <taxon>Bacteria</taxon>
        <taxon>Pseudomonadati</taxon>
        <taxon>Pseudomonadota</taxon>
        <taxon>Gammaproteobacteria</taxon>
        <taxon>Enterobacterales</taxon>
        <taxon>Enterobacteriaceae</taxon>
        <taxon>Klebsiella/Raoultella group</taxon>
        <taxon>Klebsiella</taxon>
        <taxon>Klebsiella pneumoniae complex</taxon>
    </lineage>
</organism>
<evidence type="ECO:0000256" key="1">
    <source>
        <dbReference type="SAM" id="Phobius"/>
    </source>
</evidence>
<dbReference type="AlphaFoldDB" id="A0A6J4D0S3"/>
<evidence type="ECO:0008006" key="3">
    <source>
        <dbReference type="Google" id="ProtNLM"/>
    </source>
</evidence>
<reference evidence="2" key="1">
    <citation type="journal article" date="2021" name="J. Antimicrob. Chemother.">
        <title>Genomic features of plasmids coding for KPC-2, NDM-5 or OXA-48 carbapenemases in Enterobacteriaceae from Malawi.</title>
        <authorList>
            <person name="Kumwenda G.P."/>
            <person name="Sugawara Y."/>
            <person name="Akeda Y."/>
            <person name="Matsumoto Y."/>
            <person name="Motooka D."/>
            <person name="Tomono K."/>
            <person name="Hamada S."/>
        </authorList>
    </citation>
    <scope>NUCLEOTIDE SEQUENCE</scope>
    <source>
        <strain evidence="2">Kv-MW05</strain>
        <plasmid evidence="2">pKv-MW05_OXA</plasmid>
    </source>
</reference>
<keyword evidence="1" id="KW-1133">Transmembrane helix</keyword>
<feature type="transmembrane region" description="Helical" evidence="1">
    <location>
        <begin position="29"/>
        <end position="60"/>
    </location>
</feature>